<comment type="miscellaneous">
    <text evidence="9">The a and c carboxylates of cobyrinate are activated for nucleophilic attack via formation of a phosphorylated intermediate by ATP. CbiA catalyzes first the amidation of the c-carboxylate, and then that of the a-carboxylate.</text>
</comment>
<comment type="catalytic activity">
    <reaction evidence="9">
        <text>cob(II)yrinate + 2 L-glutamine + 2 ATP + 2 H2O = cob(II)yrinate a,c diamide + 2 L-glutamate + 2 ADP + 2 phosphate + 2 H(+)</text>
        <dbReference type="Rhea" id="RHEA:26289"/>
        <dbReference type="ChEBI" id="CHEBI:15377"/>
        <dbReference type="ChEBI" id="CHEBI:15378"/>
        <dbReference type="ChEBI" id="CHEBI:29985"/>
        <dbReference type="ChEBI" id="CHEBI:30616"/>
        <dbReference type="ChEBI" id="CHEBI:43474"/>
        <dbReference type="ChEBI" id="CHEBI:58359"/>
        <dbReference type="ChEBI" id="CHEBI:58537"/>
        <dbReference type="ChEBI" id="CHEBI:58894"/>
        <dbReference type="ChEBI" id="CHEBI:456216"/>
        <dbReference type="EC" id="6.3.5.11"/>
    </reaction>
</comment>
<dbReference type="HAMAP" id="MF_00027">
    <property type="entry name" value="CobB_CbiA"/>
    <property type="match status" value="1"/>
</dbReference>
<evidence type="ECO:0000256" key="9">
    <source>
        <dbReference type="HAMAP-Rule" id="MF_00027"/>
    </source>
</evidence>
<evidence type="ECO:0000256" key="7">
    <source>
        <dbReference type="ARBA" id="ARBA00022842"/>
    </source>
</evidence>
<keyword evidence="7 9" id="KW-0460">Magnesium</keyword>
<dbReference type="Pfam" id="PF01656">
    <property type="entry name" value="CbiA"/>
    <property type="match status" value="1"/>
</dbReference>
<dbReference type="RefSeq" id="WP_029310878.1">
    <property type="nucleotide sequence ID" value="NZ_FTNE01000003.1"/>
</dbReference>
<evidence type="ECO:0000313" key="13">
    <source>
        <dbReference type="Proteomes" id="UP000186308"/>
    </source>
</evidence>
<evidence type="ECO:0000256" key="4">
    <source>
        <dbReference type="ARBA" id="ARBA00022598"/>
    </source>
</evidence>
<sequence length="446" mass="45628">MTLASKTRALVIAAPRSGSGKTMVTLALAAALRRRGLKVRCAKSGPDYIDPAFHQAASGHPGVNLDSWAMTPDLLGAILVAQARDADVLLIEASMGLFDGVGEAALRRGAAADIAARFGLPVVLVLDVSGQSQSAAAVAVGFAGFDPAVRVAGAVLNRVGSARHRDGIVAAMARAGVAVFGSIPRDPALSLAERHLGLVQAREQDGLAGYCAGLGERAERECDIDGLLAAAGVIEDGGGVSAAAVPPPGQRIALADDAAFSFMYPHVVAGWRAAGAEIVAFSPLADEAPPDGCDACWLPGGYPELHAPALAAAGRFQAGLRDFAARWPVHGECGGFMVLGVALEDADGVRHAMTGLLGHETSFARRRLHLGYREAVLCADGPLGAAGAVVRGHEFHYASVTAPGDDAPFAMMHDALGAARGPEGGRRGRVSGTFFHLIASVDRGSP</sequence>
<feature type="site" description="Increases nucleophilicity of active site Cys" evidence="9">
    <location>
        <position position="436"/>
    </location>
</feature>
<evidence type="ECO:0000259" key="11">
    <source>
        <dbReference type="Pfam" id="PF07685"/>
    </source>
</evidence>
<evidence type="ECO:0000256" key="6">
    <source>
        <dbReference type="ARBA" id="ARBA00022840"/>
    </source>
</evidence>
<proteinExistence type="inferred from homology"/>
<dbReference type="InterPro" id="IPR011698">
    <property type="entry name" value="GATase_3"/>
</dbReference>
<dbReference type="InterPro" id="IPR002586">
    <property type="entry name" value="CobQ/CobB/MinD/ParA_Nub-bd_dom"/>
</dbReference>
<organism evidence="12 13">
    <name type="scientific">Acidiphilium rubrum</name>
    <dbReference type="NCBI Taxonomy" id="526"/>
    <lineage>
        <taxon>Bacteria</taxon>
        <taxon>Pseudomonadati</taxon>
        <taxon>Pseudomonadota</taxon>
        <taxon>Alphaproteobacteria</taxon>
        <taxon>Acetobacterales</taxon>
        <taxon>Acidocellaceae</taxon>
        <taxon>Acidiphilium</taxon>
    </lineage>
</organism>
<dbReference type="Proteomes" id="UP000186308">
    <property type="component" value="Unassembled WGS sequence"/>
</dbReference>
<name>A0A8G2FL81_ACIRU</name>
<dbReference type="SUPFAM" id="SSF52540">
    <property type="entry name" value="P-loop containing nucleoside triphosphate hydrolases"/>
    <property type="match status" value="1"/>
</dbReference>
<dbReference type="EMBL" id="FTNE01000003">
    <property type="protein sequence ID" value="SIQ30992.1"/>
    <property type="molecule type" value="Genomic_DNA"/>
</dbReference>
<keyword evidence="13" id="KW-1185">Reference proteome</keyword>
<dbReference type="GO" id="GO:0042242">
    <property type="term" value="F:cobyrinic acid a,c-diamide synthase activity"/>
    <property type="evidence" value="ECO:0007669"/>
    <property type="project" value="UniProtKB-UniRule"/>
</dbReference>
<reference evidence="12 13" key="1">
    <citation type="submission" date="2017-01" db="EMBL/GenBank/DDBJ databases">
        <authorList>
            <person name="Varghese N."/>
            <person name="Submissions S."/>
        </authorList>
    </citation>
    <scope>NUCLEOTIDE SEQUENCE [LARGE SCALE GENOMIC DNA]</scope>
    <source>
        <strain evidence="12 13">ATCC 35905</strain>
    </source>
</reference>
<dbReference type="PANTHER" id="PTHR43873:SF1">
    <property type="entry name" value="COBYRINATE A,C-DIAMIDE SYNTHASE"/>
    <property type="match status" value="1"/>
</dbReference>
<dbReference type="OrthoDB" id="9764035at2"/>
<comment type="caution">
    <text evidence="12">The sequence shown here is derived from an EMBL/GenBank/DDBJ whole genome shotgun (WGS) entry which is preliminary data.</text>
</comment>
<feature type="domain" description="CobB/CobQ-like glutamine amidotransferase" evidence="11">
    <location>
        <begin position="251"/>
        <end position="440"/>
    </location>
</feature>
<dbReference type="UniPathway" id="UPA00148">
    <property type="reaction ID" value="UER00231"/>
</dbReference>
<dbReference type="Gene3D" id="3.40.50.880">
    <property type="match status" value="1"/>
</dbReference>
<keyword evidence="3 9" id="KW-0169">Cobalamin biosynthesis</keyword>
<dbReference type="GO" id="GO:0009236">
    <property type="term" value="P:cobalamin biosynthetic process"/>
    <property type="evidence" value="ECO:0007669"/>
    <property type="project" value="UniProtKB-UniRule"/>
</dbReference>
<comment type="similarity">
    <text evidence="2">Belongs to the CobB/CobQ family. CobQ subfamily.</text>
</comment>
<comment type="pathway">
    <text evidence="9">Cofactor biosynthesis; adenosylcobalamin biosynthesis; cob(II)yrinate a,c-diamide from sirohydrochlorin (anaerobic route): step 10/10.</text>
</comment>
<dbReference type="EC" id="6.3.5.11" evidence="9"/>
<dbReference type="NCBIfam" id="TIGR00379">
    <property type="entry name" value="cobB"/>
    <property type="match status" value="1"/>
</dbReference>
<accession>A0A8G2FL81</accession>
<dbReference type="NCBIfam" id="NF002204">
    <property type="entry name" value="PRK01077.1"/>
    <property type="match status" value="1"/>
</dbReference>
<dbReference type="InterPro" id="IPR029062">
    <property type="entry name" value="Class_I_gatase-like"/>
</dbReference>
<comment type="domain">
    <text evidence="9">Comprises of two domains. The C-terminal domain contains the binding site for glutamine and catalyzes the hydrolysis of this substrate to glutamate and ammonia. The N-terminal domain is anticipated to bind ATP and cobyrinate and catalyzes the ultimate synthesis of the diamide product. The ammonia produced via the glutaminase domain is probably translocated to the adjacent domain via a molecular tunnel, where it reacts with an activated intermediate.</text>
</comment>
<evidence type="ECO:0000256" key="5">
    <source>
        <dbReference type="ARBA" id="ARBA00022741"/>
    </source>
</evidence>
<comment type="similarity">
    <text evidence="9">Belongs to the CobB/CbiA family.</text>
</comment>
<dbReference type="SUPFAM" id="SSF52317">
    <property type="entry name" value="Class I glutamine amidotransferase-like"/>
    <property type="match status" value="1"/>
</dbReference>
<dbReference type="AlphaFoldDB" id="A0A8G2FL81"/>
<dbReference type="InterPro" id="IPR027417">
    <property type="entry name" value="P-loop_NTPase"/>
</dbReference>
<keyword evidence="5 9" id="KW-0547">Nucleotide-binding</keyword>
<feature type="domain" description="CobQ/CobB/MinD/ParA nucleotide binding" evidence="10">
    <location>
        <begin position="10"/>
        <end position="194"/>
    </location>
</feature>
<dbReference type="GO" id="GO:0005524">
    <property type="term" value="F:ATP binding"/>
    <property type="evidence" value="ECO:0007669"/>
    <property type="project" value="UniProtKB-UniRule"/>
</dbReference>
<dbReference type="Gene3D" id="3.40.50.300">
    <property type="entry name" value="P-loop containing nucleotide triphosphate hydrolases"/>
    <property type="match status" value="1"/>
</dbReference>
<feature type="active site" description="Nucleophile" evidence="9">
    <location>
        <position position="333"/>
    </location>
</feature>
<keyword evidence="6 9" id="KW-0067">ATP-binding</keyword>
<dbReference type="InterPro" id="IPR004484">
    <property type="entry name" value="CbiA/CobB_synth"/>
</dbReference>
<dbReference type="Pfam" id="PF07685">
    <property type="entry name" value="GATase_3"/>
    <property type="match status" value="1"/>
</dbReference>
<dbReference type="PROSITE" id="PS51274">
    <property type="entry name" value="GATASE_COBBQ"/>
    <property type="match status" value="1"/>
</dbReference>
<evidence type="ECO:0000259" key="10">
    <source>
        <dbReference type="Pfam" id="PF01656"/>
    </source>
</evidence>
<evidence type="ECO:0000313" key="12">
    <source>
        <dbReference type="EMBL" id="SIQ30992.1"/>
    </source>
</evidence>
<evidence type="ECO:0000256" key="2">
    <source>
        <dbReference type="ARBA" id="ARBA00006205"/>
    </source>
</evidence>
<dbReference type="PANTHER" id="PTHR43873">
    <property type="entry name" value="COBYRINATE A,C-DIAMIDE SYNTHASE"/>
    <property type="match status" value="1"/>
</dbReference>
<evidence type="ECO:0000256" key="3">
    <source>
        <dbReference type="ARBA" id="ARBA00022573"/>
    </source>
</evidence>
<comment type="function">
    <text evidence="9">Catalyzes the ATP-dependent amidation of the two carboxylate groups at positions a and c of cobyrinate, using either L-glutamine or ammonia as the nitrogen source.</text>
</comment>
<keyword evidence="4 9" id="KW-0436">Ligase</keyword>
<protein>
    <recommendedName>
        <fullName evidence="9">Cobyrinate a,c-diamide synthase</fullName>
        <ecNumber evidence="9">6.3.5.11</ecNumber>
    </recommendedName>
    <alternativeName>
        <fullName evidence="9">Cobyrinic acid a,c-diamide synthetase</fullName>
    </alternativeName>
</protein>
<evidence type="ECO:0000256" key="1">
    <source>
        <dbReference type="ARBA" id="ARBA00001946"/>
    </source>
</evidence>
<comment type="cofactor">
    <cofactor evidence="1 9">
        <name>Mg(2+)</name>
        <dbReference type="ChEBI" id="CHEBI:18420"/>
    </cofactor>
</comment>
<gene>
    <name evidence="9" type="primary">cbiA</name>
    <name evidence="12" type="ORF">SAMN05421828_103155</name>
</gene>
<keyword evidence="8 9" id="KW-0315">Glutamine amidotransferase</keyword>
<evidence type="ECO:0000256" key="8">
    <source>
        <dbReference type="ARBA" id="ARBA00022962"/>
    </source>
</evidence>